<dbReference type="InterPro" id="IPR036465">
    <property type="entry name" value="vWFA_dom_sf"/>
</dbReference>
<dbReference type="InParanoid" id="A0A7N2L7T1"/>
<name>A0A7N2L7T1_QUELO</name>
<feature type="domain" description="Sec23/Sec24 trunk" evidence="7">
    <location>
        <begin position="424"/>
        <end position="487"/>
    </location>
</feature>
<dbReference type="InterPro" id="IPR036175">
    <property type="entry name" value="Sec23/24_helical_dom_sf"/>
</dbReference>
<proteinExistence type="inferred from homology"/>
<feature type="compositionally biased region" description="Pro residues" evidence="4">
    <location>
        <begin position="206"/>
        <end position="229"/>
    </location>
</feature>
<dbReference type="Pfam" id="PF04811">
    <property type="entry name" value="Sec23_trunk"/>
    <property type="match status" value="2"/>
</dbReference>
<dbReference type="GO" id="GO:0030127">
    <property type="term" value="C:COPII vesicle coat"/>
    <property type="evidence" value="ECO:0007669"/>
    <property type="project" value="InterPro"/>
</dbReference>
<evidence type="ECO:0000256" key="4">
    <source>
        <dbReference type="SAM" id="MobiDB-lite"/>
    </source>
</evidence>
<keyword evidence="2" id="KW-0813">Transport</keyword>
<protein>
    <submittedName>
        <fullName evidence="10">Uncharacterized protein</fullName>
    </submittedName>
</protein>
<dbReference type="GO" id="GO:0090110">
    <property type="term" value="P:COPII-coated vesicle cargo loading"/>
    <property type="evidence" value="ECO:0007669"/>
    <property type="project" value="TreeGrafter"/>
</dbReference>
<dbReference type="SUPFAM" id="SSF81995">
    <property type="entry name" value="beta-sandwich domain of Sec23/24"/>
    <property type="match status" value="1"/>
</dbReference>
<dbReference type="GO" id="GO:0008270">
    <property type="term" value="F:zinc ion binding"/>
    <property type="evidence" value="ECO:0007669"/>
    <property type="project" value="InterPro"/>
</dbReference>
<reference evidence="10" key="2">
    <citation type="submission" date="2021-01" db="UniProtKB">
        <authorList>
            <consortium name="EnsemblPlants"/>
        </authorList>
    </citation>
    <scope>IDENTIFICATION</scope>
</reference>
<feature type="domain" description="Zinc finger Sec23/Sec24-type" evidence="6">
    <location>
        <begin position="349"/>
        <end position="387"/>
    </location>
</feature>
<dbReference type="InterPro" id="IPR029006">
    <property type="entry name" value="ADF-H/Gelsolin-like_dom_sf"/>
</dbReference>
<accession>A0A7N2L7T1</accession>
<keyword evidence="11" id="KW-1185">Reference proteome</keyword>
<dbReference type="SUPFAM" id="SSF81811">
    <property type="entry name" value="Helical domain of Sec23/24"/>
    <property type="match status" value="1"/>
</dbReference>
<feature type="compositionally biased region" description="Pro residues" evidence="4">
    <location>
        <begin position="67"/>
        <end position="100"/>
    </location>
</feature>
<evidence type="ECO:0000259" key="8">
    <source>
        <dbReference type="Pfam" id="PF04815"/>
    </source>
</evidence>
<evidence type="ECO:0000256" key="3">
    <source>
        <dbReference type="ARBA" id="ARBA00022927"/>
    </source>
</evidence>
<dbReference type="InterPro" id="IPR036180">
    <property type="entry name" value="Gelsolin-like_dom_sf"/>
</dbReference>
<reference evidence="10 11" key="1">
    <citation type="journal article" date="2016" name="G3 (Bethesda)">
        <title>First Draft Assembly and Annotation of the Genome of a California Endemic Oak Quercus lobata Nee (Fagaceae).</title>
        <authorList>
            <person name="Sork V.L."/>
            <person name="Fitz-Gibbon S.T."/>
            <person name="Puiu D."/>
            <person name="Crepeau M."/>
            <person name="Gugger P.F."/>
            <person name="Sherman R."/>
            <person name="Stevens K."/>
            <person name="Langley C.H."/>
            <person name="Pellegrini M."/>
            <person name="Salzberg S.L."/>
        </authorList>
    </citation>
    <scope>NUCLEOTIDE SEQUENCE [LARGE SCALE GENOMIC DNA]</scope>
    <source>
        <strain evidence="10 11">cv. SW786</strain>
    </source>
</reference>
<feature type="domain" description="Sec23/Sec24 trunk" evidence="7">
    <location>
        <begin position="569"/>
        <end position="747"/>
    </location>
</feature>
<dbReference type="Pfam" id="PF04815">
    <property type="entry name" value="Sec23_helical"/>
    <property type="match status" value="1"/>
</dbReference>
<feature type="compositionally biased region" description="Pro residues" evidence="4">
    <location>
        <begin position="134"/>
        <end position="143"/>
    </location>
</feature>
<dbReference type="GO" id="GO:0070971">
    <property type="term" value="C:endoplasmic reticulum exit site"/>
    <property type="evidence" value="ECO:0007669"/>
    <property type="project" value="TreeGrafter"/>
</dbReference>
<evidence type="ECO:0000259" key="7">
    <source>
        <dbReference type="Pfam" id="PF04811"/>
    </source>
</evidence>
<dbReference type="EMBL" id="LRBV02000003">
    <property type="status" value="NOT_ANNOTATED_CDS"/>
    <property type="molecule type" value="Genomic_DNA"/>
</dbReference>
<feature type="compositionally biased region" description="Polar residues" evidence="4">
    <location>
        <begin position="30"/>
        <end position="46"/>
    </location>
</feature>
<feature type="domain" description="Gelsolin-like" evidence="5">
    <location>
        <begin position="969"/>
        <end position="1037"/>
    </location>
</feature>
<feature type="region of interest" description="Disordered" evidence="4">
    <location>
        <begin position="1"/>
        <end position="238"/>
    </location>
</feature>
<feature type="compositionally biased region" description="Low complexity" evidence="4">
    <location>
        <begin position="175"/>
        <end position="193"/>
    </location>
</feature>
<evidence type="ECO:0000259" key="5">
    <source>
        <dbReference type="Pfam" id="PF00626"/>
    </source>
</evidence>
<dbReference type="Pfam" id="PF08033">
    <property type="entry name" value="Sec23_BS"/>
    <property type="match status" value="1"/>
</dbReference>
<evidence type="ECO:0000259" key="6">
    <source>
        <dbReference type="Pfam" id="PF04810"/>
    </source>
</evidence>
<comment type="similarity">
    <text evidence="1">Belongs to the SEC23/SEC24 family. SEC24 subfamily.</text>
</comment>
<sequence>MASYVPPGAPRPASNANNPPSSHPPPNFRANPNSLADNLHNLNFNSAAPRAPSPLPGTPFSRQATQPRPPSGPPFPPTFSHPNEPSPWIVPPPGARPPPFVSSASRGLASNGQPVFASGALPGGQWFPPLGSAPQPPVRPPPTMAMARAPPQPPTATSRPLMGSSLIRAPPVQPASPFSAAPQARQPPTTAYPYGQPTWPLQPGQGAPPPPITGSPQPPRMFGMPPPLPNQSMTSVSSAVGQIGAPVAGASKIDPNQIPRPIPSSSVILHETRQGNQANPPPPATSDYIVRDTGNCSPRYMRCTINQIPCTDDLLTTSGMQLALMVQPLAIPHPSEETVQVVDFGESGPVRCSRCKGYINPFMKFIDQGRRFICNFCGFTDETPREYHCNLGPDGRRRDADERPELCRGTVEFVASREYMVRDPMPAVYFFLIDVSTNAIQTGATAAACGAINQVIADLPEGPRTMVGIATFDSTIHFYNLKRALQQGFNRAFFGVVWGMSPNFIWSSGAPLQYGGLAIRSLRCFNEALLGKWLWRFGIEKEALWMRVIGVKYGCEGGGWCSNSVTGPHGPLMLVVPDVQDVYTPLQTDLVVQLSECRQHLELLLESIPTMFLENRTAESAFGAATKAAFMAMKSTGGRLLVFQSVLPSIGIGALSARDAEGRTHLFAGEKEAHKLLQPADETLKAMAIEFAEYQVCVDVFITTQTYVDIASIAVIPRTTGGQVYYYYPFSAVSDPAKLYNDLRWNVTRPQGFEAVMRVRCSQGIEVLEYNGNFCKRMPTDVDLPGIDCDKTVMVTLKHDDNLKDGSECAFQCALLYTTVNGQRRIRVTTLSLPCTSILSNLFRSAELDTQFACFLKQAASEIPSRPLLLVKDRMTNLCINILLSYRKFCATVTSSGQLILPEALKLLPLYTLALIKSKGLRTDGRIDERSFWINYLSSISTPLAIPFVHPRMVAIHDLNSKEGDQSLVPPVISLSTEHVNDGGIYLLENGEDCLIYIGNSVDSDILQQLFCISSVDEIPAQFVLQQYDNPLSKKLNDLVNEIRRQRCSYLRLKLCKKGDPSGQYIRITLKTNKGSNYLCY</sequence>
<dbReference type="Gramene" id="QL03p040793:mrna">
    <property type="protein sequence ID" value="QL03p040793:mrna"/>
    <property type="gene ID" value="QL03p040793"/>
</dbReference>
<dbReference type="SUPFAM" id="SSF82754">
    <property type="entry name" value="C-terminal, gelsolin-like domain of Sec23/24"/>
    <property type="match status" value="1"/>
</dbReference>
<dbReference type="InterPro" id="IPR007123">
    <property type="entry name" value="Gelsolin-like_dom"/>
</dbReference>
<dbReference type="PANTHER" id="PTHR13803:SF4">
    <property type="entry name" value="SECRETORY 24CD, ISOFORM C"/>
    <property type="match status" value="1"/>
</dbReference>
<dbReference type="Gene3D" id="3.40.20.10">
    <property type="entry name" value="Severin"/>
    <property type="match status" value="1"/>
</dbReference>
<dbReference type="Gene3D" id="1.20.120.730">
    <property type="entry name" value="Sec23/Sec24 helical domain"/>
    <property type="match status" value="1"/>
</dbReference>
<evidence type="ECO:0000256" key="1">
    <source>
        <dbReference type="ARBA" id="ARBA00008334"/>
    </source>
</evidence>
<feature type="domain" description="Sec23/Sec24 beta-sandwich" evidence="9">
    <location>
        <begin position="752"/>
        <end position="836"/>
    </location>
</feature>
<feature type="compositionally biased region" description="Low complexity" evidence="4">
    <location>
        <begin position="11"/>
        <end position="20"/>
    </location>
</feature>
<dbReference type="Gene3D" id="2.30.30.380">
    <property type="entry name" value="Zn-finger domain of Sec23/24"/>
    <property type="match status" value="1"/>
</dbReference>
<dbReference type="AlphaFoldDB" id="A0A7N2L7T1"/>
<dbReference type="InterPro" id="IPR050550">
    <property type="entry name" value="SEC23_SEC24_subfamily"/>
</dbReference>
<dbReference type="Pfam" id="PF00626">
    <property type="entry name" value="Gelsolin"/>
    <property type="match status" value="1"/>
</dbReference>
<dbReference type="InterPro" id="IPR006895">
    <property type="entry name" value="Znf_Sec23_Sec24"/>
</dbReference>
<organism evidence="10 11">
    <name type="scientific">Quercus lobata</name>
    <name type="common">Valley oak</name>
    <dbReference type="NCBI Taxonomy" id="97700"/>
    <lineage>
        <taxon>Eukaryota</taxon>
        <taxon>Viridiplantae</taxon>
        <taxon>Streptophyta</taxon>
        <taxon>Embryophyta</taxon>
        <taxon>Tracheophyta</taxon>
        <taxon>Spermatophyta</taxon>
        <taxon>Magnoliopsida</taxon>
        <taxon>eudicotyledons</taxon>
        <taxon>Gunneridae</taxon>
        <taxon>Pentapetalae</taxon>
        <taxon>rosids</taxon>
        <taxon>fabids</taxon>
        <taxon>Fagales</taxon>
        <taxon>Fagaceae</taxon>
        <taxon>Quercus</taxon>
    </lineage>
</organism>
<evidence type="ECO:0000313" key="10">
    <source>
        <dbReference type="EnsemblPlants" id="QL03p040793:mrna"/>
    </source>
</evidence>
<feature type="compositionally biased region" description="Polar residues" evidence="4">
    <location>
        <begin position="102"/>
        <end position="113"/>
    </location>
</feature>
<feature type="domain" description="Sec23/Sec24 helical" evidence="8">
    <location>
        <begin position="849"/>
        <end position="945"/>
    </location>
</feature>
<keyword evidence="3" id="KW-0653">Protein transport</keyword>
<dbReference type="GO" id="GO:0000149">
    <property type="term" value="F:SNARE binding"/>
    <property type="evidence" value="ECO:0007669"/>
    <property type="project" value="TreeGrafter"/>
</dbReference>
<evidence type="ECO:0000313" key="11">
    <source>
        <dbReference type="Proteomes" id="UP000594261"/>
    </source>
</evidence>
<dbReference type="OMA" id="TIPSNEX"/>
<dbReference type="GO" id="GO:0006886">
    <property type="term" value="P:intracellular protein transport"/>
    <property type="evidence" value="ECO:0007669"/>
    <property type="project" value="InterPro"/>
</dbReference>
<dbReference type="EnsemblPlants" id="QL03p040793:mrna">
    <property type="protein sequence ID" value="QL03p040793:mrna"/>
    <property type="gene ID" value="QL03p040793"/>
</dbReference>
<dbReference type="SUPFAM" id="SSF82919">
    <property type="entry name" value="Zn-finger domain of Sec23/24"/>
    <property type="match status" value="1"/>
</dbReference>
<dbReference type="Proteomes" id="UP000594261">
    <property type="component" value="Chromosome 3"/>
</dbReference>
<evidence type="ECO:0000259" key="9">
    <source>
        <dbReference type="Pfam" id="PF08033"/>
    </source>
</evidence>
<dbReference type="InterPro" id="IPR006900">
    <property type="entry name" value="Sec23/24_helical_dom"/>
</dbReference>
<dbReference type="PANTHER" id="PTHR13803">
    <property type="entry name" value="SEC24-RELATED PROTEIN"/>
    <property type="match status" value="1"/>
</dbReference>
<dbReference type="Gene3D" id="2.60.40.1670">
    <property type="entry name" value="beta-sandwich domain of Sec23/24"/>
    <property type="match status" value="2"/>
</dbReference>
<evidence type="ECO:0000256" key="2">
    <source>
        <dbReference type="ARBA" id="ARBA00022448"/>
    </source>
</evidence>
<dbReference type="InterPro" id="IPR012990">
    <property type="entry name" value="Beta-sandwich_Sec23_24"/>
</dbReference>
<dbReference type="InterPro" id="IPR036174">
    <property type="entry name" value="Znf_Sec23_Sec24_sf"/>
</dbReference>
<dbReference type="FunCoup" id="A0A7N2L7T1">
    <property type="interactions" value="4086"/>
</dbReference>
<dbReference type="Gene3D" id="3.40.50.410">
    <property type="entry name" value="von Willebrand factor, type A domain"/>
    <property type="match status" value="2"/>
</dbReference>
<dbReference type="InterPro" id="IPR006896">
    <property type="entry name" value="Sec23/24_trunk_dom"/>
</dbReference>
<dbReference type="Pfam" id="PF04810">
    <property type="entry name" value="zf-Sec23_Sec24"/>
    <property type="match status" value="1"/>
</dbReference>
<dbReference type="SUPFAM" id="SSF53300">
    <property type="entry name" value="vWA-like"/>
    <property type="match status" value="2"/>
</dbReference>
<feature type="compositionally biased region" description="Low complexity" evidence="4">
    <location>
        <begin position="144"/>
        <end position="160"/>
    </location>
</feature>